<keyword evidence="9" id="KW-1003">Cell membrane</keyword>
<feature type="transmembrane region" description="Helical" evidence="9">
    <location>
        <begin position="133"/>
        <end position="153"/>
    </location>
</feature>
<dbReference type="PANTHER" id="PTHR30586">
    <property type="entry name" value="ELECTRON TRANSPORT COMPLEX PROTEIN RNFE"/>
    <property type="match status" value="1"/>
</dbReference>
<evidence type="ECO:0000256" key="6">
    <source>
        <dbReference type="ARBA" id="ARBA00022982"/>
    </source>
</evidence>
<gene>
    <name evidence="9" type="primary">rnfE</name>
    <name evidence="10" type="ORF">CKF54_04485</name>
</gene>
<dbReference type="AlphaFoldDB" id="A0A3A1Y5X5"/>
<dbReference type="GO" id="GO:0012505">
    <property type="term" value="C:endomembrane system"/>
    <property type="evidence" value="ECO:0007669"/>
    <property type="project" value="UniProtKB-SubCell"/>
</dbReference>
<evidence type="ECO:0000256" key="2">
    <source>
        <dbReference type="ARBA" id="ARBA00022448"/>
    </source>
</evidence>
<comment type="similarity">
    <text evidence="9">Belongs to the NqrDE/RnfAE family.</text>
</comment>
<proteinExistence type="inferred from homology"/>
<organism evidence="10 11">
    <name type="scientific">Psittacicella hinzii</name>
    <dbReference type="NCBI Taxonomy" id="2028575"/>
    <lineage>
        <taxon>Bacteria</taxon>
        <taxon>Pseudomonadati</taxon>
        <taxon>Pseudomonadota</taxon>
        <taxon>Gammaproteobacteria</taxon>
        <taxon>Pasteurellales</taxon>
        <taxon>Psittacicellaceae</taxon>
        <taxon>Psittacicella</taxon>
    </lineage>
</organism>
<dbReference type="NCBIfam" id="NF009070">
    <property type="entry name" value="PRK12405.1"/>
    <property type="match status" value="1"/>
</dbReference>
<keyword evidence="5 9" id="KW-1278">Translocase</keyword>
<keyword evidence="6 9" id="KW-0249">Electron transport</keyword>
<dbReference type="Proteomes" id="UP000265691">
    <property type="component" value="Unassembled WGS sequence"/>
</dbReference>
<comment type="subunit">
    <text evidence="9">The complex is composed of six subunits: RnfA, RnfB, RnfC, RnfD, RnfE and RnfG.</text>
</comment>
<dbReference type="HAMAP" id="MF_00478">
    <property type="entry name" value="RsxE_RnfE"/>
    <property type="match status" value="1"/>
</dbReference>
<dbReference type="OrthoDB" id="9782945at2"/>
<feature type="transmembrane region" description="Helical" evidence="9">
    <location>
        <begin position="184"/>
        <end position="207"/>
    </location>
</feature>
<accession>A0A3A1Y5X5</accession>
<keyword evidence="8 9" id="KW-0472">Membrane</keyword>
<evidence type="ECO:0000256" key="8">
    <source>
        <dbReference type="ARBA" id="ARBA00023136"/>
    </source>
</evidence>
<dbReference type="RefSeq" id="WP_119525179.1">
    <property type="nucleotide sequence ID" value="NZ_NRHC01000049.1"/>
</dbReference>
<feature type="transmembrane region" description="Helical" evidence="9">
    <location>
        <begin position="101"/>
        <end position="121"/>
    </location>
</feature>
<evidence type="ECO:0000313" key="11">
    <source>
        <dbReference type="Proteomes" id="UP000265691"/>
    </source>
</evidence>
<keyword evidence="7 9" id="KW-1133">Transmembrane helix</keyword>
<keyword evidence="2 9" id="KW-0813">Transport</keyword>
<keyword evidence="3 9" id="KW-0997">Cell inner membrane</keyword>
<evidence type="ECO:0000256" key="3">
    <source>
        <dbReference type="ARBA" id="ARBA00022519"/>
    </source>
</evidence>
<dbReference type="EMBL" id="NRHC01000049">
    <property type="protein sequence ID" value="RIY32608.1"/>
    <property type="molecule type" value="Genomic_DNA"/>
</dbReference>
<feature type="transmembrane region" description="Helical" evidence="9">
    <location>
        <begin position="20"/>
        <end position="51"/>
    </location>
</feature>
<comment type="subcellular location">
    <subcellularLocation>
        <location evidence="9">Cell inner membrane</location>
        <topology evidence="9">Multi-pass membrane protein</topology>
    </subcellularLocation>
    <subcellularLocation>
        <location evidence="1">Endomembrane system</location>
        <topology evidence="1">Multi-pass membrane protein</topology>
    </subcellularLocation>
</comment>
<comment type="caution">
    <text evidence="10">The sequence shown here is derived from an EMBL/GenBank/DDBJ whole genome shotgun (WGS) entry which is preliminary data.</text>
</comment>
<dbReference type="GO" id="GO:0022900">
    <property type="term" value="P:electron transport chain"/>
    <property type="evidence" value="ECO:0007669"/>
    <property type="project" value="UniProtKB-UniRule"/>
</dbReference>
<dbReference type="NCBIfam" id="TIGR01948">
    <property type="entry name" value="rnfE"/>
    <property type="match status" value="1"/>
</dbReference>
<evidence type="ECO:0000256" key="9">
    <source>
        <dbReference type="HAMAP-Rule" id="MF_00478"/>
    </source>
</evidence>
<dbReference type="PIRSF" id="PIRSF006102">
    <property type="entry name" value="NQR_DE"/>
    <property type="match status" value="1"/>
</dbReference>
<evidence type="ECO:0000256" key="1">
    <source>
        <dbReference type="ARBA" id="ARBA00004127"/>
    </source>
</evidence>
<reference evidence="10 11" key="1">
    <citation type="submission" date="2017-08" db="EMBL/GenBank/DDBJ databases">
        <title>Reclassification of Bisgaard taxon 37 and 44.</title>
        <authorList>
            <person name="Christensen H."/>
        </authorList>
    </citation>
    <scope>NUCLEOTIDE SEQUENCE [LARGE SCALE GENOMIC DNA]</scope>
    <source>
        <strain evidence="10 11">B96_3</strain>
    </source>
</reference>
<evidence type="ECO:0000256" key="7">
    <source>
        <dbReference type="ARBA" id="ARBA00022989"/>
    </source>
</evidence>
<sequence>MAGLSKDIWLSALWKNNPSFVQLLGLCPLLATSTGATPALGLGICTMFVMLMSNTVISLTRKQIPHEIRIPVFVLIIAALVTITQLLIHAFAFTLYQSLGIFLPLIVTNCIVIGRIEAFAYKNNVKDSALDGFAMGFAVAISLVLLGIVRELIGQGTIFKDLDLIFGPIAKNWYIEVFHTDNNFILAILAPGAFITLGLLIAGKNYLNQRYELKQKAKEKSAKLNSSQVELAN</sequence>
<dbReference type="Pfam" id="PF02508">
    <property type="entry name" value="Rnf-Nqr"/>
    <property type="match status" value="1"/>
</dbReference>
<dbReference type="InterPro" id="IPR003667">
    <property type="entry name" value="NqrDE/RnfAE"/>
</dbReference>
<dbReference type="GO" id="GO:0005886">
    <property type="term" value="C:plasma membrane"/>
    <property type="evidence" value="ECO:0007669"/>
    <property type="project" value="UniProtKB-SubCell"/>
</dbReference>
<evidence type="ECO:0000256" key="4">
    <source>
        <dbReference type="ARBA" id="ARBA00022692"/>
    </source>
</evidence>
<keyword evidence="11" id="KW-1185">Reference proteome</keyword>
<dbReference type="EC" id="7.-.-.-" evidence="9"/>
<dbReference type="PANTHER" id="PTHR30586:SF0">
    <property type="entry name" value="ION-TRANSLOCATING OXIDOREDUCTASE COMPLEX SUBUNIT E"/>
    <property type="match status" value="1"/>
</dbReference>
<comment type="function">
    <text evidence="9">Part of a membrane-bound complex that couples electron transfer with translocation of ions across the membrane.</text>
</comment>
<evidence type="ECO:0000313" key="10">
    <source>
        <dbReference type="EMBL" id="RIY32608.1"/>
    </source>
</evidence>
<dbReference type="InterPro" id="IPR010968">
    <property type="entry name" value="RnfE"/>
</dbReference>
<protein>
    <recommendedName>
        <fullName evidence="9">Ion-translocating oxidoreductase complex subunit E</fullName>
        <ecNumber evidence="9">7.-.-.-</ecNumber>
    </recommendedName>
    <alternativeName>
        <fullName evidence="9">Rnf electron transport complex subunit E</fullName>
    </alternativeName>
</protein>
<feature type="transmembrane region" description="Helical" evidence="9">
    <location>
        <begin position="72"/>
        <end position="95"/>
    </location>
</feature>
<keyword evidence="4 9" id="KW-0812">Transmembrane</keyword>
<name>A0A3A1Y5X5_9GAMM</name>
<evidence type="ECO:0000256" key="5">
    <source>
        <dbReference type="ARBA" id="ARBA00022967"/>
    </source>
</evidence>